<protein>
    <submittedName>
        <fullName evidence="1">Uncharacterized protein</fullName>
    </submittedName>
</protein>
<organism evidence="1 2">
    <name type="scientific">Petrolisthes cinctipes</name>
    <name type="common">Flat porcelain crab</name>
    <dbReference type="NCBI Taxonomy" id="88211"/>
    <lineage>
        <taxon>Eukaryota</taxon>
        <taxon>Metazoa</taxon>
        <taxon>Ecdysozoa</taxon>
        <taxon>Arthropoda</taxon>
        <taxon>Crustacea</taxon>
        <taxon>Multicrustacea</taxon>
        <taxon>Malacostraca</taxon>
        <taxon>Eumalacostraca</taxon>
        <taxon>Eucarida</taxon>
        <taxon>Decapoda</taxon>
        <taxon>Pleocyemata</taxon>
        <taxon>Anomura</taxon>
        <taxon>Galatheoidea</taxon>
        <taxon>Porcellanidae</taxon>
        <taxon>Petrolisthes</taxon>
    </lineage>
</organism>
<proteinExistence type="predicted"/>
<evidence type="ECO:0000313" key="2">
    <source>
        <dbReference type="Proteomes" id="UP001286313"/>
    </source>
</evidence>
<accession>A0AAE1L3W0</accession>
<sequence>MTKLCIATTSNYTQGFILSYLVGRIFGCTYLTSQLFMKTFADSVVANSPFFINKESGKELVTLSYSKMKLVLKSSKNRKKLEKSRLGFDPTGSIMTYLASFLGCNGGAIATDNAREIIVNQRVHSDQNGQASHVLHAHSHC</sequence>
<keyword evidence="2" id="KW-1185">Reference proteome</keyword>
<dbReference type="Proteomes" id="UP001286313">
    <property type="component" value="Unassembled WGS sequence"/>
</dbReference>
<name>A0AAE1L3W0_PETCI</name>
<evidence type="ECO:0000313" key="1">
    <source>
        <dbReference type="EMBL" id="KAK3895674.1"/>
    </source>
</evidence>
<dbReference type="AlphaFoldDB" id="A0AAE1L3W0"/>
<gene>
    <name evidence="1" type="ORF">Pcinc_000597</name>
</gene>
<reference evidence="1" key="1">
    <citation type="submission" date="2023-10" db="EMBL/GenBank/DDBJ databases">
        <title>Genome assemblies of two species of porcelain crab, Petrolisthes cinctipes and Petrolisthes manimaculis (Anomura: Porcellanidae).</title>
        <authorList>
            <person name="Angst P."/>
        </authorList>
    </citation>
    <scope>NUCLEOTIDE SEQUENCE</scope>
    <source>
        <strain evidence="1">PB745_01</strain>
        <tissue evidence="1">Gill</tissue>
    </source>
</reference>
<comment type="caution">
    <text evidence="1">The sequence shown here is derived from an EMBL/GenBank/DDBJ whole genome shotgun (WGS) entry which is preliminary data.</text>
</comment>
<dbReference type="EMBL" id="JAWQEG010000033">
    <property type="protein sequence ID" value="KAK3895674.1"/>
    <property type="molecule type" value="Genomic_DNA"/>
</dbReference>